<name>A0A0C9ZND3_9AGAM</name>
<dbReference type="Proteomes" id="UP000054485">
    <property type="component" value="Unassembled WGS sequence"/>
</dbReference>
<dbReference type="EMBL" id="KN835356">
    <property type="protein sequence ID" value="KIK39150.1"/>
    <property type="molecule type" value="Genomic_DNA"/>
</dbReference>
<dbReference type="InParanoid" id="A0A0C9ZND3"/>
<gene>
    <name evidence="1" type="ORF">CY34DRAFT_14570</name>
</gene>
<proteinExistence type="predicted"/>
<dbReference type="HOGENOM" id="CLU_963704_0_0_1"/>
<reference evidence="1 2" key="1">
    <citation type="submission" date="2014-04" db="EMBL/GenBank/DDBJ databases">
        <authorList>
            <consortium name="DOE Joint Genome Institute"/>
            <person name="Kuo A."/>
            <person name="Ruytinx J."/>
            <person name="Rineau F."/>
            <person name="Colpaert J."/>
            <person name="Kohler A."/>
            <person name="Nagy L.G."/>
            <person name="Floudas D."/>
            <person name="Copeland A."/>
            <person name="Barry K.W."/>
            <person name="Cichocki N."/>
            <person name="Veneault-Fourrey C."/>
            <person name="LaButti K."/>
            <person name="Lindquist E.A."/>
            <person name="Lipzen A."/>
            <person name="Lundell T."/>
            <person name="Morin E."/>
            <person name="Murat C."/>
            <person name="Sun H."/>
            <person name="Tunlid A."/>
            <person name="Henrissat B."/>
            <person name="Grigoriev I.V."/>
            <person name="Hibbett D.S."/>
            <person name="Martin F."/>
            <person name="Nordberg H.P."/>
            <person name="Cantor M.N."/>
            <person name="Hua S.X."/>
        </authorList>
    </citation>
    <scope>NUCLEOTIDE SEQUENCE [LARGE SCALE GENOMIC DNA]</scope>
    <source>
        <strain evidence="1 2">UH-Slu-Lm8-n1</strain>
    </source>
</reference>
<reference evidence="2" key="2">
    <citation type="submission" date="2015-01" db="EMBL/GenBank/DDBJ databases">
        <title>Evolutionary Origins and Diversification of the Mycorrhizal Mutualists.</title>
        <authorList>
            <consortium name="DOE Joint Genome Institute"/>
            <consortium name="Mycorrhizal Genomics Consortium"/>
            <person name="Kohler A."/>
            <person name="Kuo A."/>
            <person name="Nagy L.G."/>
            <person name="Floudas D."/>
            <person name="Copeland A."/>
            <person name="Barry K.W."/>
            <person name="Cichocki N."/>
            <person name="Veneault-Fourrey C."/>
            <person name="LaButti K."/>
            <person name="Lindquist E.A."/>
            <person name="Lipzen A."/>
            <person name="Lundell T."/>
            <person name="Morin E."/>
            <person name="Murat C."/>
            <person name="Riley R."/>
            <person name="Ohm R."/>
            <person name="Sun H."/>
            <person name="Tunlid A."/>
            <person name="Henrissat B."/>
            <person name="Grigoriev I.V."/>
            <person name="Hibbett D.S."/>
            <person name="Martin F."/>
        </authorList>
    </citation>
    <scope>NUCLEOTIDE SEQUENCE [LARGE SCALE GENOMIC DNA]</scope>
    <source>
        <strain evidence="2">UH-Slu-Lm8-n1</strain>
    </source>
</reference>
<accession>A0A0C9ZND3</accession>
<organism evidence="1 2">
    <name type="scientific">Suillus luteus UH-Slu-Lm8-n1</name>
    <dbReference type="NCBI Taxonomy" id="930992"/>
    <lineage>
        <taxon>Eukaryota</taxon>
        <taxon>Fungi</taxon>
        <taxon>Dikarya</taxon>
        <taxon>Basidiomycota</taxon>
        <taxon>Agaricomycotina</taxon>
        <taxon>Agaricomycetes</taxon>
        <taxon>Agaricomycetidae</taxon>
        <taxon>Boletales</taxon>
        <taxon>Suillineae</taxon>
        <taxon>Suillaceae</taxon>
        <taxon>Suillus</taxon>
    </lineage>
</organism>
<evidence type="ECO:0000313" key="1">
    <source>
        <dbReference type="EMBL" id="KIK39150.1"/>
    </source>
</evidence>
<evidence type="ECO:0000313" key="2">
    <source>
        <dbReference type="Proteomes" id="UP000054485"/>
    </source>
</evidence>
<dbReference type="AlphaFoldDB" id="A0A0C9ZND3"/>
<protein>
    <submittedName>
        <fullName evidence="1">Uncharacterized protein</fullName>
    </submittedName>
</protein>
<keyword evidence="2" id="KW-1185">Reference proteome</keyword>
<sequence>MRSPQFQHNRQLLAPARPDGGSIRLPFLPSRTPLLPLQTSFLPLLLPLPFPLLPSQTSFLPLPLPLLPPLPGLLPLPLPLHRALSLPHYSLASYMIRALIVHKISIRARSDTEIVNLRLYSAPSYQASTRYAEVLAAPILTPTTASLSTAFTSNPHIMPSSMPLYPWCSRLQRRYHPAVFPHPAATSVAPAAHKCQPSATNATRPCHISDRLPPSSRRMMEFMADIHEAAGGDDSVKAIELWFENPSISSLHYPTTLSYHQRPYQQRAELIAVDMCEFLMDTETAAVTA</sequence>